<proteinExistence type="inferred from homology"/>
<dbReference type="SUPFAM" id="SSF142695">
    <property type="entry name" value="RibA-like"/>
    <property type="match status" value="1"/>
</dbReference>
<dbReference type="GO" id="GO:0005525">
    <property type="term" value="F:GTP binding"/>
    <property type="evidence" value="ECO:0007669"/>
    <property type="project" value="UniProtKB-KW"/>
</dbReference>
<evidence type="ECO:0000259" key="13">
    <source>
        <dbReference type="Pfam" id="PF00925"/>
    </source>
</evidence>
<comment type="function">
    <text evidence="9 11">Catalyzes the conversion of GTP to 2,5-diamino-6-ribosylamino-4(3H)-pyrimidinone 5'-phosphate (DARP), formate and pyrophosphate.</text>
</comment>
<feature type="binding site" evidence="11">
    <location>
        <begin position="160"/>
        <end position="164"/>
    </location>
    <ligand>
        <name>GTP</name>
        <dbReference type="ChEBI" id="CHEBI:37565"/>
    </ligand>
</feature>
<evidence type="ECO:0000256" key="5">
    <source>
        <dbReference type="ARBA" id="ARBA00022741"/>
    </source>
</evidence>
<keyword evidence="6 11" id="KW-0378">Hydrolase</keyword>
<feature type="binding site" evidence="11">
    <location>
        <position position="261"/>
    </location>
    <ligand>
        <name>GTP</name>
        <dbReference type="ChEBI" id="CHEBI:37565"/>
    </ligand>
</feature>
<dbReference type="EMBL" id="NBTZ01000033">
    <property type="protein sequence ID" value="OTP77117.1"/>
    <property type="molecule type" value="Genomic_DNA"/>
</dbReference>
<dbReference type="CDD" id="cd00641">
    <property type="entry name" value="GTP_cyclohydro2"/>
    <property type="match status" value="1"/>
</dbReference>
<comment type="pathway">
    <text evidence="1 11">Cofactor biosynthesis; riboflavin biosynthesis; 5-amino-6-(D-ribitylamino)uracil from GTP: step 1/4.</text>
</comment>
<evidence type="ECO:0000256" key="1">
    <source>
        <dbReference type="ARBA" id="ARBA00004853"/>
    </source>
</evidence>
<dbReference type="GO" id="GO:0005829">
    <property type="term" value="C:cytosol"/>
    <property type="evidence" value="ECO:0007669"/>
    <property type="project" value="TreeGrafter"/>
</dbReference>
<dbReference type="HAMAP" id="MF_00179">
    <property type="entry name" value="RibA"/>
    <property type="match status" value="1"/>
</dbReference>
<accession>A0A242N0A8</accession>
<keyword evidence="3 11" id="KW-0686">Riboflavin biosynthesis</keyword>
<feature type="region of interest" description="Disordered" evidence="12">
    <location>
        <begin position="66"/>
        <end position="87"/>
    </location>
</feature>
<evidence type="ECO:0000256" key="9">
    <source>
        <dbReference type="ARBA" id="ARBA00043932"/>
    </source>
</evidence>
<comment type="caution">
    <text evidence="14">The sequence shown here is derived from an EMBL/GenBank/DDBJ whole genome shotgun (WGS) entry which is preliminary data.</text>
</comment>
<evidence type="ECO:0000256" key="2">
    <source>
        <dbReference type="ARBA" id="ARBA00005520"/>
    </source>
</evidence>
<comment type="cofactor">
    <cofactor evidence="11">
        <name>Zn(2+)</name>
        <dbReference type="ChEBI" id="CHEBI:29105"/>
    </cofactor>
    <text evidence="11">Binds 1 zinc ion per subunit.</text>
</comment>
<feature type="binding site" evidence="11">
    <location>
        <position position="165"/>
    </location>
    <ligand>
        <name>Zn(2+)</name>
        <dbReference type="ChEBI" id="CHEBI:29105"/>
        <note>catalytic</note>
    </ligand>
</feature>
<feature type="binding site" evidence="11">
    <location>
        <begin position="204"/>
        <end position="206"/>
    </location>
    <ligand>
        <name>GTP</name>
        <dbReference type="ChEBI" id="CHEBI:37565"/>
    </ligand>
</feature>
<dbReference type="Gene3D" id="3.40.50.10990">
    <property type="entry name" value="GTP cyclohydrolase II"/>
    <property type="match status" value="1"/>
</dbReference>
<name>A0A242N0A8_CABSO</name>
<dbReference type="EC" id="3.5.4.25" evidence="11"/>
<dbReference type="NCBIfam" id="NF001591">
    <property type="entry name" value="PRK00393.1"/>
    <property type="match status" value="1"/>
</dbReference>
<evidence type="ECO:0000256" key="3">
    <source>
        <dbReference type="ARBA" id="ARBA00022619"/>
    </source>
</evidence>
<dbReference type="InterPro" id="IPR036144">
    <property type="entry name" value="RibA-like_sf"/>
</dbReference>
<dbReference type="InterPro" id="IPR000926">
    <property type="entry name" value="RibA"/>
</dbReference>
<reference evidence="14 15" key="1">
    <citation type="submission" date="2017-03" db="EMBL/GenBank/DDBJ databases">
        <title>Genome analysis of strain PAMC 26577.</title>
        <authorList>
            <person name="Oh H.-M."/>
            <person name="Yang J.-A."/>
        </authorList>
    </citation>
    <scope>NUCLEOTIDE SEQUENCE [LARGE SCALE GENOMIC DNA]</scope>
    <source>
        <strain evidence="14 15">PAMC 26577</strain>
    </source>
</reference>
<dbReference type="NCBIfam" id="TIGR00505">
    <property type="entry name" value="ribA"/>
    <property type="match status" value="1"/>
</dbReference>
<dbReference type="Pfam" id="PF00925">
    <property type="entry name" value="GTP_cyclohydro2"/>
    <property type="match status" value="1"/>
</dbReference>
<keyword evidence="8 11" id="KW-0342">GTP-binding</keyword>
<keyword evidence="4 11" id="KW-0479">Metal-binding</keyword>
<dbReference type="GO" id="GO:0008686">
    <property type="term" value="F:3,4-dihydroxy-2-butanone-4-phosphate synthase activity"/>
    <property type="evidence" value="ECO:0007669"/>
    <property type="project" value="TreeGrafter"/>
</dbReference>
<feature type="binding site" evidence="11">
    <location>
        <position position="181"/>
    </location>
    <ligand>
        <name>GTP</name>
        <dbReference type="ChEBI" id="CHEBI:37565"/>
    </ligand>
</feature>
<dbReference type="GO" id="GO:0009231">
    <property type="term" value="P:riboflavin biosynthetic process"/>
    <property type="evidence" value="ECO:0007669"/>
    <property type="project" value="UniProtKB-UniRule"/>
</dbReference>
<feature type="active site" description="Proton acceptor" evidence="11">
    <location>
        <position position="238"/>
    </location>
</feature>
<comment type="similarity">
    <text evidence="11">Belongs to the GTP cyclohydrolase II family.</text>
</comment>
<feature type="active site" description="Nucleophile" evidence="11">
    <location>
        <position position="240"/>
    </location>
</feature>
<gene>
    <name evidence="11" type="primary">ribA</name>
    <name evidence="14" type="ORF">PAMC26577_09125</name>
</gene>
<feature type="binding site" evidence="11">
    <location>
        <position position="178"/>
    </location>
    <ligand>
        <name>Zn(2+)</name>
        <dbReference type="ChEBI" id="CHEBI:29105"/>
        <note>catalytic</note>
    </ligand>
</feature>
<evidence type="ECO:0000256" key="8">
    <source>
        <dbReference type="ARBA" id="ARBA00023134"/>
    </source>
</evidence>
<dbReference type="UniPathway" id="UPA00275">
    <property type="reaction ID" value="UER00400"/>
</dbReference>
<evidence type="ECO:0000313" key="14">
    <source>
        <dbReference type="EMBL" id="OTP77117.1"/>
    </source>
</evidence>
<feature type="binding site" evidence="11">
    <location>
        <position position="266"/>
    </location>
    <ligand>
        <name>GTP</name>
        <dbReference type="ChEBI" id="CHEBI:37565"/>
    </ligand>
</feature>
<dbReference type="PANTHER" id="PTHR21327">
    <property type="entry name" value="GTP CYCLOHYDROLASE II-RELATED"/>
    <property type="match status" value="1"/>
</dbReference>
<sequence length="310" mass="34821">MEMGLVSCLCSHVLYQPGNFYRSETFFFRYARFASNPADFMREAAVARCRLQIFPRRFNMSDRATPHIDTVTGSADRQKPSGMRPAPLNAVQENMKNVSDSTASTAEAVNEECVELVAKATIPTRYGIFESHVYRVKSTGAEHLTLIMGDVANGESVLCRLHSECVTGDVFGSYRCDCGEQLDLAMRYIAAENRGILLYLRGHEGRGIGLANKIRAYALQEQGYDTVDANLHLGLPDDAREYDSAAAILRALDVRSVRLMSNNPSKFDTLLKHDIPVCERVALAIPMREENERYIKTKQVKFGHYFDENE</sequence>
<dbReference type="InterPro" id="IPR032677">
    <property type="entry name" value="GTP_cyclohydro_II"/>
</dbReference>
<dbReference type="FunFam" id="3.40.50.10990:FF:000001">
    <property type="entry name" value="Riboflavin biosynthesis protein RibBA"/>
    <property type="match status" value="1"/>
</dbReference>
<keyword evidence="7 11" id="KW-0862">Zinc</keyword>
<feature type="binding site" evidence="11">
    <location>
        <position position="226"/>
    </location>
    <ligand>
        <name>GTP</name>
        <dbReference type="ChEBI" id="CHEBI:37565"/>
    </ligand>
</feature>
<feature type="domain" description="GTP cyclohydrolase II" evidence="13">
    <location>
        <begin position="118"/>
        <end position="281"/>
    </location>
</feature>
<evidence type="ECO:0000256" key="6">
    <source>
        <dbReference type="ARBA" id="ARBA00022801"/>
    </source>
</evidence>
<protein>
    <recommendedName>
        <fullName evidence="11">GTP cyclohydrolase-2</fullName>
        <ecNumber evidence="11">3.5.4.25</ecNumber>
    </recommendedName>
    <alternativeName>
        <fullName evidence="11">GTP cyclohydrolase II</fullName>
    </alternativeName>
</protein>
<keyword evidence="5 11" id="KW-0547">Nucleotide-binding</keyword>
<dbReference type="GO" id="GO:0003935">
    <property type="term" value="F:GTP cyclohydrolase II activity"/>
    <property type="evidence" value="ECO:0007669"/>
    <property type="project" value="UniProtKB-UniRule"/>
</dbReference>
<organism evidence="14 15">
    <name type="scientific">Caballeronia sordidicola</name>
    <name type="common">Burkholderia sordidicola</name>
    <dbReference type="NCBI Taxonomy" id="196367"/>
    <lineage>
        <taxon>Bacteria</taxon>
        <taxon>Pseudomonadati</taxon>
        <taxon>Pseudomonadota</taxon>
        <taxon>Betaproteobacteria</taxon>
        <taxon>Burkholderiales</taxon>
        <taxon>Burkholderiaceae</taxon>
        <taxon>Caballeronia</taxon>
    </lineage>
</organism>
<comment type="similarity">
    <text evidence="2">In the N-terminal section; belongs to the DHBP synthase family.</text>
</comment>
<dbReference type="AlphaFoldDB" id="A0A242N0A8"/>
<dbReference type="PANTHER" id="PTHR21327:SF18">
    <property type="entry name" value="3,4-DIHYDROXY-2-BUTANONE 4-PHOSPHATE SYNTHASE"/>
    <property type="match status" value="1"/>
</dbReference>
<evidence type="ECO:0000256" key="4">
    <source>
        <dbReference type="ARBA" id="ARBA00022723"/>
    </source>
</evidence>
<evidence type="ECO:0000313" key="15">
    <source>
        <dbReference type="Proteomes" id="UP000195221"/>
    </source>
</evidence>
<evidence type="ECO:0000256" key="11">
    <source>
        <dbReference type="HAMAP-Rule" id="MF_00179"/>
    </source>
</evidence>
<comment type="catalytic activity">
    <reaction evidence="10 11">
        <text>GTP + 4 H2O = 2,5-diamino-6-hydroxy-4-(5-phosphoribosylamino)-pyrimidine + formate + 2 phosphate + 3 H(+)</text>
        <dbReference type="Rhea" id="RHEA:23704"/>
        <dbReference type="ChEBI" id="CHEBI:15377"/>
        <dbReference type="ChEBI" id="CHEBI:15378"/>
        <dbReference type="ChEBI" id="CHEBI:15740"/>
        <dbReference type="ChEBI" id="CHEBI:37565"/>
        <dbReference type="ChEBI" id="CHEBI:43474"/>
        <dbReference type="ChEBI" id="CHEBI:58614"/>
        <dbReference type="EC" id="3.5.4.25"/>
    </reaction>
</comment>
<evidence type="ECO:0000256" key="10">
    <source>
        <dbReference type="ARBA" id="ARBA00049295"/>
    </source>
</evidence>
<dbReference type="GO" id="GO:0008270">
    <property type="term" value="F:zinc ion binding"/>
    <property type="evidence" value="ECO:0007669"/>
    <property type="project" value="UniProtKB-UniRule"/>
</dbReference>
<dbReference type="Proteomes" id="UP000195221">
    <property type="component" value="Unassembled WGS sequence"/>
</dbReference>
<evidence type="ECO:0000256" key="7">
    <source>
        <dbReference type="ARBA" id="ARBA00022833"/>
    </source>
</evidence>
<feature type="binding site" evidence="11">
    <location>
        <position position="176"/>
    </location>
    <ligand>
        <name>Zn(2+)</name>
        <dbReference type="ChEBI" id="CHEBI:29105"/>
        <note>catalytic</note>
    </ligand>
</feature>
<evidence type="ECO:0000256" key="12">
    <source>
        <dbReference type="SAM" id="MobiDB-lite"/>
    </source>
</evidence>